<dbReference type="AlphaFoldDB" id="A0A421DTE2"/>
<comment type="caution">
    <text evidence="1">The sequence shown here is derived from an EMBL/GenBank/DDBJ whole genome shotgun (WGS) entry which is preliminary data.</text>
</comment>
<name>A0A421DTE2_9GAMM</name>
<dbReference type="OrthoDB" id="6197868at2"/>
<evidence type="ECO:0000313" key="1">
    <source>
        <dbReference type="EMBL" id="RLM27786.1"/>
    </source>
</evidence>
<dbReference type="NCBIfam" id="NF008266">
    <property type="entry name" value="PRK11038.1"/>
    <property type="match status" value="1"/>
</dbReference>
<dbReference type="Pfam" id="PF10689">
    <property type="entry name" value="DUF2496"/>
    <property type="match status" value="1"/>
</dbReference>
<organism evidence="1 2">
    <name type="scientific">Brenneria alni</name>
    <dbReference type="NCBI Taxonomy" id="71656"/>
    <lineage>
        <taxon>Bacteria</taxon>
        <taxon>Pseudomonadati</taxon>
        <taxon>Pseudomonadota</taxon>
        <taxon>Gammaproteobacteria</taxon>
        <taxon>Enterobacterales</taxon>
        <taxon>Pectobacteriaceae</taxon>
        <taxon>Brenneria</taxon>
    </lineage>
</organism>
<dbReference type="RefSeq" id="WP_121573143.1">
    <property type="nucleotide sequence ID" value="NZ_MJLZ01000002.1"/>
</dbReference>
<accession>A0A421DTE2</accession>
<dbReference type="InterPro" id="IPR019630">
    <property type="entry name" value="DUF2496_YbaM-rel"/>
</dbReference>
<dbReference type="Proteomes" id="UP000285648">
    <property type="component" value="Unassembled WGS sequence"/>
</dbReference>
<evidence type="ECO:0000313" key="2">
    <source>
        <dbReference type="Proteomes" id="UP000285648"/>
    </source>
</evidence>
<protein>
    <submittedName>
        <fullName evidence="1">DUF2496 domain-containing protein</fullName>
    </submittedName>
</protein>
<sequence>MSLENAAPEVKLAVDLIMLLEDNQIEPQIALAALEIVHKDFQKKMRQEKTALTGNPLNWDSETDGA</sequence>
<proteinExistence type="predicted"/>
<gene>
    <name evidence="1" type="ORF">BIY29_01495</name>
</gene>
<dbReference type="EMBL" id="MJLZ01000002">
    <property type="protein sequence ID" value="RLM27786.1"/>
    <property type="molecule type" value="Genomic_DNA"/>
</dbReference>
<reference evidence="1 2" key="1">
    <citation type="submission" date="2016-09" db="EMBL/GenBank/DDBJ databases">
        <authorList>
            <person name="Doonan J."/>
            <person name="Pachebat J.A."/>
            <person name="Golyshin P.N."/>
            <person name="Denman S."/>
            <person name="Mcdonald J.E."/>
        </authorList>
    </citation>
    <scope>NUCLEOTIDE SEQUENCE [LARGE SCALE GENOMIC DNA]</scope>
    <source>
        <strain evidence="1 2">NCPPB 3934</strain>
    </source>
</reference>
<keyword evidence="2" id="KW-1185">Reference proteome</keyword>